<organism evidence="1 2">
    <name type="scientific">Christensenella hongkongensis</name>
    <dbReference type="NCBI Taxonomy" id="270498"/>
    <lineage>
        <taxon>Bacteria</taxon>
        <taxon>Bacillati</taxon>
        <taxon>Bacillota</taxon>
        <taxon>Clostridia</taxon>
        <taxon>Christensenellales</taxon>
        <taxon>Christensenellaceae</taxon>
        <taxon>Christensenella</taxon>
    </lineage>
</organism>
<evidence type="ECO:0000313" key="2">
    <source>
        <dbReference type="Proteomes" id="UP000034076"/>
    </source>
</evidence>
<keyword evidence="2" id="KW-1185">Reference proteome</keyword>
<accession>A0A0M2NF63</accession>
<sequence>MIILIAVIAAAAVGVFFLINNFTDIGFWKPALTETESILPETVQGNENGLVYLTEDKLTLADLKGKTVWDTKLDSADAKLSISPTMICTYLGKNLQAVSYTQQQLFSSAVASDILDVRCGKNNIAVSGSAADETGQIMYYIYILNSKGEQTGQVDYKTRPVIDFGFYGDNDTLWVLSLDTSNVVPVSNISTYTTTGKATSTIQDNTQIIEQVYVADGGMTYASGTNTLVSYDISSKKQKEALIYGWKPIAVSNGKTFELAYIPRSTATYFESVKLFNNELGETVLHMPQNVFSIALSQQKLYAFSPDSVSTYSLTGELEKTAKINNTLVSAKQVMDTLAIAWDQEGKSYLMPLS</sequence>
<proteinExistence type="predicted"/>
<dbReference type="Proteomes" id="UP000034076">
    <property type="component" value="Unassembled WGS sequence"/>
</dbReference>
<dbReference type="AlphaFoldDB" id="A0A0M2NF63"/>
<dbReference type="InterPro" id="IPR011047">
    <property type="entry name" value="Quinoprotein_ADH-like_sf"/>
</dbReference>
<name>A0A0M2NF63_9FIRM</name>
<comment type="caution">
    <text evidence="1">The sequence shown here is derived from an EMBL/GenBank/DDBJ whole genome shotgun (WGS) entry which is preliminary data.</text>
</comment>
<reference evidence="1 2" key="1">
    <citation type="submission" date="2015-04" db="EMBL/GenBank/DDBJ databases">
        <title>Draft genome sequence of bacteremic isolate Catabacter hongkongensis type strain HKU16T.</title>
        <authorList>
            <person name="Lau S.K."/>
            <person name="Teng J.L."/>
            <person name="Huang Y."/>
            <person name="Curreem S.O."/>
            <person name="Tsui S.K."/>
            <person name="Woo P.C."/>
        </authorList>
    </citation>
    <scope>NUCLEOTIDE SEQUENCE [LARGE SCALE GENOMIC DNA]</scope>
    <source>
        <strain evidence="1 2">HKU16</strain>
    </source>
</reference>
<dbReference type="SUPFAM" id="SSF50998">
    <property type="entry name" value="Quinoprotein alcohol dehydrogenase-like"/>
    <property type="match status" value="1"/>
</dbReference>
<gene>
    <name evidence="1" type="ORF">CHK_1556</name>
</gene>
<evidence type="ECO:0000313" key="1">
    <source>
        <dbReference type="EMBL" id="KKI51169.1"/>
    </source>
</evidence>
<dbReference type="EMBL" id="LAYJ01000088">
    <property type="protein sequence ID" value="KKI51169.1"/>
    <property type="molecule type" value="Genomic_DNA"/>
</dbReference>
<protein>
    <submittedName>
        <fullName evidence="1">Uncharacterized protein</fullName>
    </submittedName>
</protein>